<organism evidence="1 2">
    <name type="scientific">Bacillus benzoevorans</name>
    <dbReference type="NCBI Taxonomy" id="1456"/>
    <lineage>
        <taxon>Bacteria</taxon>
        <taxon>Bacillati</taxon>
        <taxon>Bacillota</taxon>
        <taxon>Bacilli</taxon>
        <taxon>Bacillales</taxon>
        <taxon>Bacillaceae</taxon>
        <taxon>Bacillus</taxon>
    </lineage>
</organism>
<protein>
    <recommendedName>
        <fullName evidence="3">DUF2691 family protein</fullName>
    </recommendedName>
</protein>
<gene>
    <name evidence="1" type="ORF">HNR53_004726</name>
</gene>
<comment type="caution">
    <text evidence="1">The sequence shown here is derived from an EMBL/GenBank/DDBJ whole genome shotgun (WGS) entry which is preliminary data.</text>
</comment>
<name>A0A7X0LXU5_9BACI</name>
<dbReference type="EMBL" id="JACHGK010000041">
    <property type="protein sequence ID" value="MBB6448000.1"/>
    <property type="molecule type" value="Genomic_DNA"/>
</dbReference>
<evidence type="ECO:0000313" key="2">
    <source>
        <dbReference type="Proteomes" id="UP000531594"/>
    </source>
</evidence>
<dbReference type="InterPro" id="IPR020216">
    <property type="entry name" value="Uncharacterised_YncE"/>
</dbReference>
<dbReference type="AlphaFoldDB" id="A0A7X0LXU5"/>
<reference evidence="1 2" key="1">
    <citation type="submission" date="2020-08" db="EMBL/GenBank/DDBJ databases">
        <title>Genomic Encyclopedia of Type Strains, Phase IV (KMG-IV): sequencing the most valuable type-strain genomes for metagenomic binning, comparative biology and taxonomic classification.</title>
        <authorList>
            <person name="Goeker M."/>
        </authorList>
    </citation>
    <scope>NUCLEOTIDE SEQUENCE [LARGE SCALE GENOMIC DNA]</scope>
    <source>
        <strain evidence="1 2">DSM 5391</strain>
    </source>
</reference>
<evidence type="ECO:0008006" key="3">
    <source>
        <dbReference type="Google" id="ProtNLM"/>
    </source>
</evidence>
<accession>A0A7X0LXU5</accession>
<sequence length="155" mass="18161">MRRGISFEIPNEYGSFLGEVLKPINITEFIWRIGGEESYFVEDDKLGEPLFLEEIHEMDGLFLKGFLEDNTYYLIFADLKAHPKGKNPANIETYEEFLNSDCELVLLVVDSVYFTIYCKDRDKLESLYNNAKLKGFDDLQYITDENDTRTRLSVW</sequence>
<dbReference type="RefSeq" id="WP_184530459.1">
    <property type="nucleotide sequence ID" value="NZ_JACHGK010000041.1"/>
</dbReference>
<dbReference type="Proteomes" id="UP000531594">
    <property type="component" value="Unassembled WGS sequence"/>
</dbReference>
<proteinExistence type="predicted"/>
<evidence type="ECO:0000313" key="1">
    <source>
        <dbReference type="EMBL" id="MBB6448000.1"/>
    </source>
</evidence>
<dbReference type="Pfam" id="PF10903">
    <property type="entry name" value="DUF2691"/>
    <property type="match status" value="1"/>
</dbReference>
<keyword evidence="2" id="KW-1185">Reference proteome</keyword>